<reference evidence="3" key="1">
    <citation type="journal article" date="2013" name="Stand. Genomic Sci.">
        <title>Complete genome sequence of the bile-resistant pigment-producing anaerobe Alistipes finegoldii type strain (AHN2437(T)).</title>
        <authorList>
            <person name="Mavromatis K."/>
            <person name="Stackebrandt E."/>
            <person name="Munk C."/>
            <person name="Lapidus A."/>
            <person name="Nolan M."/>
            <person name="Lucas S."/>
            <person name="Hammon N."/>
            <person name="Deshpande S."/>
            <person name="Cheng J.F."/>
            <person name="Tapia R."/>
            <person name="Goodwin L.A."/>
            <person name="Pitluck S."/>
            <person name="Liolios K."/>
            <person name="Pagani I."/>
            <person name="Ivanova N."/>
            <person name="Mikhailova N."/>
            <person name="Huntemann M."/>
            <person name="Pati A."/>
            <person name="Chen A."/>
            <person name="Palaniappan K."/>
            <person name="Land M."/>
            <person name="Hauser L."/>
            <person name="Rohde M."/>
            <person name="Gronow S."/>
            <person name="Goker M."/>
            <person name="Detter J.C."/>
            <person name="Bristow J."/>
            <person name="Eisen J.A."/>
            <person name="Markowitz V."/>
            <person name="Hugenholtz P."/>
            <person name="Kyrpides N.C."/>
            <person name="Klenk H.P."/>
            <person name="Woyke T."/>
        </authorList>
    </citation>
    <scope>NUCLEOTIDE SEQUENCE</scope>
    <source>
        <strain evidence="3">DSM 17242 / JCM 16770 / AHN 2437 / CCUG 46020 / CIP 107999</strain>
    </source>
</reference>
<keyword evidence="1" id="KW-0812">Transmembrane</keyword>
<dbReference type="AlphaFoldDB" id="I3YL28"/>
<dbReference type="Proteomes" id="UP000006052">
    <property type="component" value="Chromosome"/>
</dbReference>
<name>I3YL28_ALIFI</name>
<sequence length="38" mass="4572">MFTERHKELFTLYSMSIGYAELFKCKISIIFVKKLNKI</sequence>
<dbReference type="PATRIC" id="fig|679935.3.peg.1298"/>
<keyword evidence="1" id="KW-0472">Membrane</keyword>
<protein>
    <submittedName>
        <fullName evidence="2">Uncharacterized protein</fullName>
    </submittedName>
</protein>
<organism evidence="2 3">
    <name type="scientific">Alistipes finegoldii (strain DSM 17242 / JCM 16770 / CCUG 46020 / CIP 107999 / KCTC 15236 / AHN 2437)</name>
    <dbReference type="NCBI Taxonomy" id="679935"/>
    <lineage>
        <taxon>Bacteria</taxon>
        <taxon>Pseudomonadati</taxon>
        <taxon>Bacteroidota</taxon>
        <taxon>Bacteroidia</taxon>
        <taxon>Bacteroidales</taxon>
        <taxon>Rikenellaceae</taxon>
        <taxon>Alistipes</taxon>
    </lineage>
</organism>
<evidence type="ECO:0000256" key="1">
    <source>
        <dbReference type="SAM" id="Phobius"/>
    </source>
</evidence>
<proteinExistence type="predicted"/>
<dbReference type="EMBL" id="CP003274">
    <property type="protein sequence ID" value="AFL77696.1"/>
    <property type="molecule type" value="Genomic_DNA"/>
</dbReference>
<accession>I3YL28</accession>
<evidence type="ECO:0000313" key="3">
    <source>
        <dbReference type="Proteomes" id="UP000006052"/>
    </source>
</evidence>
<evidence type="ECO:0000313" key="2">
    <source>
        <dbReference type="EMBL" id="AFL77696.1"/>
    </source>
</evidence>
<dbReference type="HOGENOM" id="CLU_3323687_0_0_10"/>
<dbReference type="KEGG" id="afd:Alfi_1351"/>
<dbReference type="STRING" id="679935.Alfi_1351"/>
<gene>
    <name evidence="2" type="ordered locus">Alfi_1351</name>
</gene>
<feature type="transmembrane region" description="Helical" evidence="1">
    <location>
        <begin position="12"/>
        <end position="32"/>
    </location>
</feature>
<keyword evidence="1" id="KW-1133">Transmembrane helix</keyword>